<dbReference type="FunFam" id="3.40.1080.10:FF:000003">
    <property type="entry name" value="Acetyl-coA hydrolase Ach1"/>
    <property type="match status" value="1"/>
</dbReference>
<dbReference type="GO" id="GO:0003986">
    <property type="term" value="F:acetyl-CoA hydrolase activity"/>
    <property type="evidence" value="ECO:0007669"/>
    <property type="project" value="UniProtKB-EC"/>
</dbReference>
<comment type="subcellular location">
    <subcellularLocation>
        <location evidence="2">Cytoplasm</location>
    </subcellularLocation>
</comment>
<dbReference type="GO" id="GO:0005737">
    <property type="term" value="C:cytoplasm"/>
    <property type="evidence" value="ECO:0007669"/>
    <property type="project" value="UniProtKB-SubCell"/>
</dbReference>
<organism evidence="11 12">
    <name type="scientific">Oryzomonas rubra</name>
    <dbReference type="NCBI Taxonomy" id="2509454"/>
    <lineage>
        <taxon>Bacteria</taxon>
        <taxon>Pseudomonadati</taxon>
        <taxon>Thermodesulfobacteriota</taxon>
        <taxon>Desulfuromonadia</taxon>
        <taxon>Geobacterales</taxon>
        <taxon>Geobacteraceae</taxon>
        <taxon>Oryzomonas</taxon>
    </lineage>
</organism>
<dbReference type="EC" id="3.1.2.1" evidence="4"/>
<dbReference type="GO" id="GO:0006083">
    <property type="term" value="P:acetate metabolic process"/>
    <property type="evidence" value="ECO:0007669"/>
    <property type="project" value="InterPro"/>
</dbReference>
<evidence type="ECO:0000256" key="5">
    <source>
        <dbReference type="ARBA" id="ARBA00017958"/>
    </source>
</evidence>
<dbReference type="Gene3D" id="3.40.1080.20">
    <property type="entry name" value="Acetyl-CoA hydrolase/transferase C-terminal domain"/>
    <property type="match status" value="1"/>
</dbReference>
<dbReference type="RefSeq" id="WP_149307707.1">
    <property type="nucleotide sequence ID" value="NZ_SRSD01000006.1"/>
</dbReference>
<evidence type="ECO:0000256" key="1">
    <source>
        <dbReference type="ARBA" id="ARBA00001831"/>
    </source>
</evidence>
<dbReference type="InterPro" id="IPR037171">
    <property type="entry name" value="NagB/RpiA_transferase-like"/>
</dbReference>
<evidence type="ECO:0000256" key="2">
    <source>
        <dbReference type="ARBA" id="ARBA00004496"/>
    </source>
</evidence>
<evidence type="ECO:0000313" key="11">
    <source>
        <dbReference type="EMBL" id="KAA0891344.1"/>
    </source>
</evidence>
<dbReference type="Gene3D" id="3.30.750.70">
    <property type="entry name" value="4-hydroxybutyrate coenzyme like domains"/>
    <property type="match status" value="1"/>
</dbReference>
<dbReference type="InterPro" id="IPR038460">
    <property type="entry name" value="AcetylCoA_hyd_C_sf"/>
</dbReference>
<dbReference type="InterPro" id="IPR046433">
    <property type="entry name" value="ActCoA_hydro"/>
</dbReference>
<keyword evidence="7 11" id="KW-0378">Hydrolase</keyword>
<dbReference type="InterPro" id="IPR026888">
    <property type="entry name" value="AcetylCoA_hyd_C"/>
</dbReference>
<comment type="catalytic activity">
    <reaction evidence="1">
        <text>acetyl-CoA + H2O = acetate + CoA + H(+)</text>
        <dbReference type="Rhea" id="RHEA:20289"/>
        <dbReference type="ChEBI" id="CHEBI:15377"/>
        <dbReference type="ChEBI" id="CHEBI:15378"/>
        <dbReference type="ChEBI" id="CHEBI:30089"/>
        <dbReference type="ChEBI" id="CHEBI:57287"/>
        <dbReference type="ChEBI" id="CHEBI:57288"/>
        <dbReference type="EC" id="3.1.2.1"/>
    </reaction>
</comment>
<gene>
    <name evidence="11" type="ORF">ET418_11205</name>
</gene>
<dbReference type="Pfam" id="PF13336">
    <property type="entry name" value="AcetylCoA_hyd_C"/>
    <property type="match status" value="1"/>
</dbReference>
<keyword evidence="12" id="KW-1185">Reference proteome</keyword>
<evidence type="ECO:0000259" key="9">
    <source>
        <dbReference type="Pfam" id="PF02550"/>
    </source>
</evidence>
<dbReference type="GO" id="GO:0008775">
    <property type="term" value="F:acetate CoA-transferase activity"/>
    <property type="evidence" value="ECO:0007669"/>
    <property type="project" value="InterPro"/>
</dbReference>
<evidence type="ECO:0000256" key="7">
    <source>
        <dbReference type="ARBA" id="ARBA00022801"/>
    </source>
</evidence>
<evidence type="ECO:0000256" key="8">
    <source>
        <dbReference type="ARBA" id="ARBA00029672"/>
    </source>
</evidence>
<dbReference type="FunFam" id="3.40.1080.20:FF:000001">
    <property type="entry name" value="Acetyl-CoA hydrolase Ach1"/>
    <property type="match status" value="1"/>
</dbReference>
<accession>A0A5A9XEQ5</accession>
<dbReference type="AlphaFoldDB" id="A0A5A9XEQ5"/>
<dbReference type="InterPro" id="IPR003702">
    <property type="entry name" value="ActCoA_hydro_N"/>
</dbReference>
<evidence type="ECO:0000256" key="3">
    <source>
        <dbReference type="ARBA" id="ARBA00009632"/>
    </source>
</evidence>
<proteinExistence type="inferred from homology"/>
<feature type="domain" description="Acetyl-CoA hydrolase/transferase N-terminal" evidence="9">
    <location>
        <begin position="14"/>
        <end position="230"/>
    </location>
</feature>
<reference evidence="11 12" key="1">
    <citation type="submission" date="2019-04" db="EMBL/GenBank/DDBJ databases">
        <title>Geobacter ruber sp. nov., ferric-reducing bacteria isolated from paddy soil.</title>
        <authorList>
            <person name="Xu Z."/>
            <person name="Masuda Y."/>
            <person name="Itoh H."/>
            <person name="Senoo K."/>
        </authorList>
    </citation>
    <scope>NUCLEOTIDE SEQUENCE [LARGE SCALE GENOMIC DNA]</scope>
    <source>
        <strain evidence="11 12">Red88</strain>
    </source>
</reference>
<evidence type="ECO:0000256" key="4">
    <source>
        <dbReference type="ARBA" id="ARBA00011920"/>
    </source>
</evidence>
<dbReference type="PANTHER" id="PTHR43609:SF1">
    <property type="entry name" value="ACETYL-COA HYDROLASE"/>
    <property type="match status" value="1"/>
</dbReference>
<evidence type="ECO:0000259" key="10">
    <source>
        <dbReference type="Pfam" id="PF13336"/>
    </source>
</evidence>
<dbReference type="OrthoDB" id="9801795at2"/>
<name>A0A5A9XEQ5_9BACT</name>
<dbReference type="Gene3D" id="3.40.1080.10">
    <property type="entry name" value="Glutaconate Coenzyme A-transferase"/>
    <property type="match status" value="1"/>
</dbReference>
<evidence type="ECO:0000256" key="6">
    <source>
        <dbReference type="ARBA" id="ARBA00022490"/>
    </source>
</evidence>
<feature type="domain" description="Acetyl-CoA hydrolase/transferase C-terminal" evidence="10">
    <location>
        <begin position="332"/>
        <end position="482"/>
    </location>
</feature>
<dbReference type="EMBL" id="SRSD01000006">
    <property type="protein sequence ID" value="KAA0891344.1"/>
    <property type="molecule type" value="Genomic_DNA"/>
</dbReference>
<dbReference type="SUPFAM" id="SSF100950">
    <property type="entry name" value="NagB/RpiA/CoA transferase-like"/>
    <property type="match status" value="2"/>
</dbReference>
<dbReference type="Pfam" id="PF02550">
    <property type="entry name" value="AcetylCoA_hydro"/>
    <property type="match status" value="1"/>
</dbReference>
<dbReference type="Proteomes" id="UP000324298">
    <property type="component" value="Unassembled WGS sequence"/>
</dbReference>
<evidence type="ECO:0000313" key="12">
    <source>
        <dbReference type="Proteomes" id="UP000324298"/>
    </source>
</evidence>
<comment type="caution">
    <text evidence="11">The sequence shown here is derived from an EMBL/GenBank/DDBJ whole genome shotgun (WGS) entry which is preliminary data.</text>
</comment>
<dbReference type="PANTHER" id="PTHR43609">
    <property type="entry name" value="ACETYL-COA HYDROLASE"/>
    <property type="match status" value="1"/>
</dbReference>
<keyword evidence="6" id="KW-0963">Cytoplasm</keyword>
<dbReference type="FunFam" id="3.30.750.70:FF:000002">
    <property type="entry name" value="Acetyl-CoA hydrolase Ach1"/>
    <property type="match status" value="1"/>
</dbReference>
<sequence length="531" mass="58579">MSEYGTLQDRVRHKSLLSKVMTAEETIQFFKPGMNLGWSGFTPAGYPKVVPIAVADHVEKNNLQGKWKFNLFIGASVGAETEDRWASLDMIDRRWPYQTGKNIAAGINEGRIRMGDKHLSLFAQDLGYGFYTKDTESGRLDLAIIEVSAITEDGSLVPTSSCGVIPEILMICDKIIIEVNTGEPSFEGIHDLVSCGTPPNRQVLNITKAGSRIGSTSIPCDPKKVVAVVESKLRDQGRAFAEQDDTSEAIANHIIDFFTQEVKMGRLPDNLLPIQSGVGSIANAVIGGLAKGPFYNLSVYTEVLQDTMLDLFDSGKLDHASSCSLSLSATPGFPKFFENMDKYFDKITLRPLSISNAPEPIRRLGVIAMNTPVEIDIYAHANSTLVGGTRMINGLGGSGDFLRNGFLKMMHTPSSRPSKTDPTGISCVVPHCSHIDHTEHDLDCVVTEQGLADLRGLCPRDRAKVIIDKCAHPDYKPILTEYFEMAKADCLRRKVGHEPQLWDRAFKMHLNLEKNGTMKIKNWDMKVDLCE</sequence>
<protein>
    <recommendedName>
        <fullName evidence="5">Acetyl-CoA hydrolase</fullName>
        <ecNumber evidence="4">3.1.2.1</ecNumber>
    </recommendedName>
    <alternativeName>
        <fullName evidence="8">Acetyl-CoA deacylase</fullName>
    </alternativeName>
</protein>
<comment type="similarity">
    <text evidence="3">Belongs to the acetyl-CoA hydrolase/transferase family.</text>
</comment>